<sequence length="318" mass="35321">MVPDENDRRAARSCRDRTKGLASKAYALGKIPGCRVAIYVERGSRVVCFRSHDDFVPQWRFPILNPDSADTHSVNFSPHSPTFPTHWPPAQDFTFATPADFRTPKSPQKRRLERFFEELEDVSAYSKPAKTTILSPETLPTTYAYHVAPQTPPTASSQPAETVIPSPETLPTTYAYPQQEEVIVVTPQTPPTASSHPAKTTVHPQQEEAIFTTPQAPPTAYSQPAKMTVLPPKTPPTTSPPRGKRMVVPPQTPPTTYPRQEKTIVVEIQTPPPTRSSKKRSHSEAQVPPPSQGPMRKKPRVPLAGSGRKVSHRTSWFE</sequence>
<dbReference type="Proteomes" id="UP001175000">
    <property type="component" value="Unassembled WGS sequence"/>
</dbReference>
<keyword evidence="3" id="KW-1185">Reference proteome</keyword>
<dbReference type="AlphaFoldDB" id="A0AA39XDW8"/>
<comment type="caution">
    <text evidence="2">The sequence shown here is derived from an EMBL/GenBank/DDBJ whole genome shotgun (WGS) entry which is preliminary data.</text>
</comment>
<feature type="region of interest" description="Disordered" evidence="1">
    <location>
        <begin position="215"/>
        <end position="318"/>
    </location>
</feature>
<accession>A0AA39XDW8</accession>
<proteinExistence type="predicted"/>
<organism evidence="2 3">
    <name type="scientific">Immersiella caudata</name>
    <dbReference type="NCBI Taxonomy" id="314043"/>
    <lineage>
        <taxon>Eukaryota</taxon>
        <taxon>Fungi</taxon>
        <taxon>Dikarya</taxon>
        <taxon>Ascomycota</taxon>
        <taxon>Pezizomycotina</taxon>
        <taxon>Sordariomycetes</taxon>
        <taxon>Sordariomycetidae</taxon>
        <taxon>Sordariales</taxon>
        <taxon>Lasiosphaeriaceae</taxon>
        <taxon>Immersiella</taxon>
    </lineage>
</organism>
<evidence type="ECO:0000313" key="3">
    <source>
        <dbReference type="Proteomes" id="UP001175000"/>
    </source>
</evidence>
<evidence type="ECO:0000313" key="2">
    <source>
        <dbReference type="EMBL" id="KAK0631602.1"/>
    </source>
</evidence>
<reference evidence="2" key="1">
    <citation type="submission" date="2023-06" db="EMBL/GenBank/DDBJ databases">
        <title>Genome-scale phylogeny and comparative genomics of the fungal order Sordariales.</title>
        <authorList>
            <consortium name="Lawrence Berkeley National Laboratory"/>
            <person name="Hensen N."/>
            <person name="Bonometti L."/>
            <person name="Westerberg I."/>
            <person name="Brannstrom I.O."/>
            <person name="Guillou S."/>
            <person name="Cros-Aarteil S."/>
            <person name="Calhoun S."/>
            <person name="Haridas S."/>
            <person name="Kuo A."/>
            <person name="Mondo S."/>
            <person name="Pangilinan J."/>
            <person name="Riley R."/>
            <person name="Labutti K."/>
            <person name="Andreopoulos B."/>
            <person name="Lipzen A."/>
            <person name="Chen C."/>
            <person name="Yanf M."/>
            <person name="Daum C."/>
            <person name="Ng V."/>
            <person name="Clum A."/>
            <person name="Steindorff A."/>
            <person name="Ohm R."/>
            <person name="Martin F."/>
            <person name="Silar P."/>
            <person name="Natvig D."/>
            <person name="Lalanne C."/>
            <person name="Gautier V."/>
            <person name="Ament-Velasquez S.L."/>
            <person name="Kruys A."/>
            <person name="Hutchinson M.I."/>
            <person name="Powell A.J."/>
            <person name="Barry K."/>
            <person name="Miller A.N."/>
            <person name="Grigoriev I.V."/>
            <person name="Debuchy R."/>
            <person name="Gladieux P."/>
            <person name="Thoren M.H."/>
            <person name="Johannesson H."/>
        </authorList>
    </citation>
    <scope>NUCLEOTIDE SEQUENCE</scope>
    <source>
        <strain evidence="2">CBS 606.72</strain>
    </source>
</reference>
<gene>
    <name evidence="2" type="ORF">B0T14DRAFT_5547</name>
</gene>
<protein>
    <submittedName>
        <fullName evidence="2">Uncharacterized protein</fullName>
    </submittedName>
</protein>
<name>A0AA39XDW8_9PEZI</name>
<evidence type="ECO:0000256" key="1">
    <source>
        <dbReference type="SAM" id="MobiDB-lite"/>
    </source>
</evidence>
<dbReference type="EMBL" id="JAULSU010000001">
    <property type="protein sequence ID" value="KAK0631602.1"/>
    <property type="molecule type" value="Genomic_DNA"/>
</dbReference>